<evidence type="ECO:0000256" key="1">
    <source>
        <dbReference type="ARBA" id="ARBA00022605"/>
    </source>
</evidence>
<dbReference type="RefSeq" id="WP_066409416.1">
    <property type="nucleotide sequence ID" value="NZ_CP011390.1"/>
</dbReference>
<gene>
    <name evidence="7" type="primary">aroK</name>
    <name evidence="8" type="ORF">SY85_05685</name>
</gene>
<dbReference type="GO" id="GO:0009073">
    <property type="term" value="P:aromatic amino acid family biosynthetic process"/>
    <property type="evidence" value="ECO:0007669"/>
    <property type="project" value="UniProtKB-KW"/>
</dbReference>
<dbReference type="EC" id="2.7.1.71" evidence="7"/>
<proteinExistence type="inferred from homology"/>
<dbReference type="GO" id="GO:0008652">
    <property type="term" value="P:amino acid biosynthetic process"/>
    <property type="evidence" value="ECO:0007669"/>
    <property type="project" value="UniProtKB-KW"/>
</dbReference>
<dbReference type="UniPathway" id="UPA00053">
    <property type="reaction ID" value="UER00088"/>
</dbReference>
<dbReference type="OrthoDB" id="9800332at2"/>
<evidence type="ECO:0000313" key="9">
    <source>
        <dbReference type="Proteomes" id="UP000077177"/>
    </source>
</evidence>
<feature type="binding site" evidence="7">
    <location>
        <position position="75"/>
    </location>
    <ligand>
        <name>substrate</name>
    </ligand>
</feature>
<evidence type="ECO:0000256" key="3">
    <source>
        <dbReference type="ARBA" id="ARBA00022741"/>
    </source>
</evidence>
<dbReference type="PANTHER" id="PTHR21087">
    <property type="entry name" value="SHIKIMATE KINASE"/>
    <property type="match status" value="1"/>
</dbReference>
<keyword evidence="3 7" id="KW-0547">Nucleotide-binding</keyword>
<keyword evidence="7" id="KW-0963">Cytoplasm</keyword>
<dbReference type="GO" id="GO:0000287">
    <property type="term" value="F:magnesium ion binding"/>
    <property type="evidence" value="ECO:0007669"/>
    <property type="project" value="UniProtKB-UniRule"/>
</dbReference>
<keyword evidence="5 7" id="KW-0067">ATP-binding</keyword>
<keyword evidence="9" id="KW-1185">Reference proteome</keyword>
<keyword evidence="6 7" id="KW-0057">Aromatic amino acid biosynthesis</keyword>
<dbReference type="KEGG" id="fla:SY85_05685"/>
<comment type="subunit">
    <text evidence="7">Monomer.</text>
</comment>
<reference evidence="8 9" key="2">
    <citation type="journal article" date="2016" name="Int. J. Syst. Evol. Microbiol.">
        <title>Flavisolibacter tropicus sp. nov., isolated from tropical soil.</title>
        <authorList>
            <person name="Lee J.J."/>
            <person name="Kang M.S."/>
            <person name="Kim G.S."/>
            <person name="Lee C.S."/>
            <person name="Lim S."/>
            <person name="Lee J."/>
            <person name="Roh S.H."/>
            <person name="Kang H."/>
            <person name="Ha J.M."/>
            <person name="Bae S."/>
            <person name="Jung H.Y."/>
            <person name="Kim M.K."/>
        </authorList>
    </citation>
    <scope>NUCLEOTIDE SEQUENCE [LARGE SCALE GENOMIC DNA]</scope>
    <source>
        <strain evidence="8 9">LCS9</strain>
    </source>
</reference>
<evidence type="ECO:0000256" key="5">
    <source>
        <dbReference type="ARBA" id="ARBA00022840"/>
    </source>
</evidence>
<evidence type="ECO:0000256" key="6">
    <source>
        <dbReference type="ARBA" id="ARBA00023141"/>
    </source>
</evidence>
<protein>
    <recommendedName>
        <fullName evidence="7">Shikimate kinase</fullName>
        <shortName evidence="7">SK</shortName>
        <ecNumber evidence="7">2.7.1.71</ecNumber>
    </recommendedName>
</protein>
<accession>A0A172U1Z6</accession>
<keyword evidence="4 7" id="KW-0418">Kinase</keyword>
<dbReference type="InterPro" id="IPR000623">
    <property type="entry name" value="Shikimate_kinase/TSH1"/>
</dbReference>
<dbReference type="Pfam" id="PF01202">
    <property type="entry name" value="SKI"/>
    <property type="match status" value="1"/>
</dbReference>
<dbReference type="Gene3D" id="3.40.50.300">
    <property type="entry name" value="P-loop containing nucleotide triphosphate hydrolases"/>
    <property type="match status" value="1"/>
</dbReference>
<dbReference type="AlphaFoldDB" id="A0A172U1Z6"/>
<sequence length="188" mass="21516">MPALENRKASTSSASGAIGGRIFLIGFMGSGKSHWGKVLSDKLQIPFFDLDQKIEEKEEKSINEVFEEKGEEYFRLLEKEVLHLLVESHESFVMACGGGTPCFYNNIDYMNQKGTTIWIDCSTTCLVNRLKDEKEKRPLIKDLDDEQLHLYVMRKVGDRRIFYQQAKIILTEDEVSGDSIIDRVSQLN</sequence>
<organism evidence="8 9">
    <name type="scientific">Flavisolibacter tropicus</name>
    <dbReference type="NCBI Taxonomy" id="1492898"/>
    <lineage>
        <taxon>Bacteria</taxon>
        <taxon>Pseudomonadati</taxon>
        <taxon>Bacteroidota</taxon>
        <taxon>Chitinophagia</taxon>
        <taxon>Chitinophagales</taxon>
        <taxon>Chitinophagaceae</taxon>
        <taxon>Flavisolibacter</taxon>
    </lineage>
</organism>
<dbReference type="HAMAP" id="MF_00109">
    <property type="entry name" value="Shikimate_kinase"/>
    <property type="match status" value="1"/>
</dbReference>
<reference evidence="9" key="1">
    <citation type="submission" date="2015-01" db="EMBL/GenBank/DDBJ databases">
        <title>Flavisolibacter sp./LCS9/ whole genome sequencing.</title>
        <authorList>
            <person name="Kim M.K."/>
            <person name="Srinivasan S."/>
            <person name="Lee J.-J."/>
        </authorList>
    </citation>
    <scope>NUCLEOTIDE SEQUENCE [LARGE SCALE GENOMIC DNA]</scope>
    <source>
        <strain evidence="9">LCS9</strain>
    </source>
</reference>
<name>A0A172U1Z6_9BACT</name>
<dbReference type="GO" id="GO:0005829">
    <property type="term" value="C:cytosol"/>
    <property type="evidence" value="ECO:0007669"/>
    <property type="project" value="TreeGrafter"/>
</dbReference>
<dbReference type="STRING" id="1492898.SY85_05685"/>
<evidence type="ECO:0000313" key="8">
    <source>
        <dbReference type="EMBL" id="ANE53340.1"/>
    </source>
</evidence>
<dbReference type="EMBL" id="CP011390">
    <property type="protein sequence ID" value="ANE53340.1"/>
    <property type="molecule type" value="Genomic_DNA"/>
</dbReference>
<comment type="cofactor">
    <cofactor evidence="7">
        <name>Mg(2+)</name>
        <dbReference type="ChEBI" id="CHEBI:18420"/>
    </cofactor>
    <text evidence="7">Binds 1 Mg(2+) ion per subunit.</text>
</comment>
<keyword evidence="7" id="KW-0460">Magnesium</keyword>
<feature type="binding site" evidence="7">
    <location>
        <begin position="29"/>
        <end position="34"/>
    </location>
    <ligand>
        <name>ATP</name>
        <dbReference type="ChEBI" id="CHEBI:30616"/>
    </ligand>
</feature>
<feature type="binding site" evidence="7">
    <location>
        <position position="51"/>
    </location>
    <ligand>
        <name>substrate</name>
    </ligand>
</feature>
<dbReference type="PANTHER" id="PTHR21087:SF16">
    <property type="entry name" value="SHIKIMATE KINASE 1, CHLOROPLASTIC"/>
    <property type="match status" value="1"/>
</dbReference>
<evidence type="ECO:0000256" key="7">
    <source>
        <dbReference type="HAMAP-Rule" id="MF_00109"/>
    </source>
</evidence>
<dbReference type="SUPFAM" id="SSF52540">
    <property type="entry name" value="P-loop containing nucleoside triphosphate hydrolases"/>
    <property type="match status" value="1"/>
</dbReference>
<dbReference type="PATRIC" id="fig|1492898.3.peg.1234"/>
<keyword evidence="1 7" id="KW-0028">Amino-acid biosynthesis</keyword>
<dbReference type="CDD" id="cd00464">
    <property type="entry name" value="SK"/>
    <property type="match status" value="1"/>
</dbReference>
<evidence type="ECO:0000256" key="4">
    <source>
        <dbReference type="ARBA" id="ARBA00022777"/>
    </source>
</evidence>
<comment type="function">
    <text evidence="7">Catalyzes the specific phosphorylation of the 3-hydroxyl group of shikimic acid using ATP as a cosubstrate.</text>
</comment>
<evidence type="ECO:0000256" key="2">
    <source>
        <dbReference type="ARBA" id="ARBA00022679"/>
    </source>
</evidence>
<dbReference type="Proteomes" id="UP000077177">
    <property type="component" value="Chromosome"/>
</dbReference>
<dbReference type="InterPro" id="IPR031322">
    <property type="entry name" value="Shikimate/glucono_kinase"/>
</dbReference>
<feature type="binding site" evidence="7">
    <location>
        <position position="159"/>
    </location>
    <ligand>
        <name>substrate</name>
    </ligand>
</feature>
<dbReference type="GO" id="GO:0005524">
    <property type="term" value="F:ATP binding"/>
    <property type="evidence" value="ECO:0007669"/>
    <property type="project" value="UniProtKB-UniRule"/>
</dbReference>
<keyword evidence="2 7" id="KW-0808">Transferase</keyword>
<keyword evidence="7" id="KW-0479">Metal-binding</keyword>
<dbReference type="InterPro" id="IPR027417">
    <property type="entry name" value="P-loop_NTPase"/>
</dbReference>
<comment type="similarity">
    <text evidence="7">Belongs to the shikimate kinase family.</text>
</comment>
<dbReference type="GO" id="GO:0009423">
    <property type="term" value="P:chorismate biosynthetic process"/>
    <property type="evidence" value="ECO:0007669"/>
    <property type="project" value="UniProtKB-UniRule"/>
</dbReference>
<feature type="binding site" evidence="7">
    <location>
        <position position="137"/>
    </location>
    <ligand>
        <name>ATP</name>
        <dbReference type="ChEBI" id="CHEBI:30616"/>
    </ligand>
</feature>
<feature type="binding site" evidence="7">
    <location>
        <position position="98"/>
    </location>
    <ligand>
        <name>substrate</name>
    </ligand>
</feature>
<comment type="subcellular location">
    <subcellularLocation>
        <location evidence="7">Cytoplasm</location>
    </subcellularLocation>
</comment>
<comment type="catalytic activity">
    <reaction evidence="7">
        <text>shikimate + ATP = 3-phosphoshikimate + ADP + H(+)</text>
        <dbReference type="Rhea" id="RHEA:13121"/>
        <dbReference type="ChEBI" id="CHEBI:15378"/>
        <dbReference type="ChEBI" id="CHEBI:30616"/>
        <dbReference type="ChEBI" id="CHEBI:36208"/>
        <dbReference type="ChEBI" id="CHEBI:145989"/>
        <dbReference type="ChEBI" id="CHEBI:456216"/>
        <dbReference type="EC" id="2.7.1.71"/>
    </reaction>
</comment>
<dbReference type="GO" id="GO:0004765">
    <property type="term" value="F:shikimate kinase activity"/>
    <property type="evidence" value="ECO:0007669"/>
    <property type="project" value="UniProtKB-UniRule"/>
</dbReference>
<dbReference type="PRINTS" id="PR01100">
    <property type="entry name" value="SHIKIMTKNASE"/>
</dbReference>
<comment type="pathway">
    <text evidence="7">Metabolic intermediate biosynthesis; chorismate biosynthesis; chorismate from D-erythrose 4-phosphate and phosphoenolpyruvate: step 5/7.</text>
</comment>
<feature type="binding site" evidence="7">
    <location>
        <position position="33"/>
    </location>
    <ligand>
        <name>Mg(2+)</name>
        <dbReference type="ChEBI" id="CHEBI:18420"/>
    </ligand>
</feature>
<comment type="caution">
    <text evidence="7">Lacks conserved residue(s) required for the propagation of feature annotation.</text>
</comment>